<reference evidence="1 2" key="1">
    <citation type="submission" date="2021-02" db="EMBL/GenBank/DDBJ databases">
        <authorList>
            <person name="Lee D.-H."/>
        </authorList>
    </citation>
    <scope>NUCLEOTIDE SEQUENCE [LARGE SCALE GENOMIC DNA]</scope>
    <source>
        <strain evidence="1 2">MMS20-R2-29</strain>
    </source>
</reference>
<name>A0ABS2JEB0_9ACTN</name>
<evidence type="ECO:0008006" key="3">
    <source>
        <dbReference type="Google" id="ProtNLM"/>
    </source>
</evidence>
<keyword evidence="2" id="KW-1185">Reference proteome</keyword>
<evidence type="ECO:0000313" key="1">
    <source>
        <dbReference type="EMBL" id="MBM7084878.1"/>
    </source>
</evidence>
<dbReference type="RefSeq" id="WP_204960080.1">
    <property type="nucleotide sequence ID" value="NZ_JAFEUO010000005.1"/>
</dbReference>
<comment type="caution">
    <text evidence="1">The sequence shown here is derived from an EMBL/GenBank/DDBJ whole genome shotgun (WGS) entry which is preliminary data.</text>
</comment>
<organism evidence="1 2">
    <name type="scientific">Micromonospora humidisoli</name>
    <dbReference type="NCBI Taxonomy" id="2807622"/>
    <lineage>
        <taxon>Bacteria</taxon>
        <taxon>Bacillati</taxon>
        <taxon>Actinomycetota</taxon>
        <taxon>Actinomycetes</taxon>
        <taxon>Micromonosporales</taxon>
        <taxon>Micromonosporaceae</taxon>
        <taxon>Micromonospora</taxon>
    </lineage>
</organism>
<gene>
    <name evidence="1" type="ORF">JQN84_20385</name>
</gene>
<sequence>MTAPSDFTIDPAVAYPELVPLRTALRDGDWPAARRQLTDLPAGTRTSLVQMSSGYGSRDLFESAVRADPGDTVAAAMLANRLVNDAWAVRTHKMAREVSREQFVRFHELLGEAERVTSDAVAHDDSDPTLWTVRLPIARGLEMGQAEVRRRYGQVALRDPHHLPAQHEMLQQLCPKWGGTLDRMHDFALQCANAAPEGAQNPVLIASAHFEHAATLSGGVHKYLNGREVADELRQAAQRSVFHPSFRRTVGWVQAHHFFAFVFGLMGDRATARRLFETTGNLVSETPWYYLGDPLTVYREHRERAMRKRRWW</sequence>
<dbReference type="EMBL" id="JAFEUO010000005">
    <property type="protein sequence ID" value="MBM7084878.1"/>
    <property type="molecule type" value="Genomic_DNA"/>
</dbReference>
<dbReference type="Proteomes" id="UP000809587">
    <property type="component" value="Unassembled WGS sequence"/>
</dbReference>
<evidence type="ECO:0000313" key="2">
    <source>
        <dbReference type="Proteomes" id="UP000809587"/>
    </source>
</evidence>
<proteinExistence type="predicted"/>
<protein>
    <recommendedName>
        <fullName evidence="3">DUF4034 domain-containing protein</fullName>
    </recommendedName>
</protein>
<accession>A0ABS2JEB0</accession>